<comment type="caution">
    <text evidence="1">The sequence shown here is derived from an EMBL/GenBank/DDBJ whole genome shotgun (WGS) entry which is preliminary data.</text>
</comment>
<dbReference type="RefSeq" id="WP_284356435.1">
    <property type="nucleotide sequence ID" value="NZ_BSKF01000013.1"/>
</dbReference>
<dbReference type="EMBL" id="BSKJ01000009">
    <property type="protein sequence ID" value="GLO37053.1"/>
    <property type="molecule type" value="Genomic_DNA"/>
</dbReference>
<sequence>MDINIFISLDELIELSKTLSNNTGLTAYGANSTETPYQPLTTSNNYEWGNAFKIDVLIGPPPDQSNISDLPQHQVSREVRSNFITISYGGEDDFALGASRFSADPSPTSRSVNKDLRKLLKKYAHPGVKTCNGDIVSNHFWTDGALVSGKKWHRFLRTGIYQAKNQEQGYTAQITMKNKSENK</sequence>
<protein>
    <submittedName>
        <fullName evidence="1">Uncharacterized protein</fullName>
    </submittedName>
</protein>
<reference evidence="1" key="1">
    <citation type="submission" date="2023-01" db="EMBL/GenBank/DDBJ databases">
        <title>Whole-genome sequence of Pseudomonas putida NBRC 14671.</title>
        <authorList>
            <person name="Morohoshi T."/>
            <person name="Someya N."/>
        </authorList>
    </citation>
    <scope>NUCLEOTIDE SEQUENCE</scope>
    <source>
        <strain evidence="1">NBRC 14671</strain>
    </source>
</reference>
<dbReference type="AlphaFoldDB" id="A0AA37VP24"/>
<accession>A0AA37VP24</accession>
<evidence type="ECO:0000313" key="1">
    <source>
        <dbReference type="EMBL" id="GLO37053.1"/>
    </source>
</evidence>
<gene>
    <name evidence="1" type="ORF">PPUN14671_38890</name>
</gene>
<proteinExistence type="predicted"/>
<dbReference type="Proteomes" id="UP001161257">
    <property type="component" value="Unassembled WGS sequence"/>
</dbReference>
<name>A0AA37VP24_PSEPU</name>
<evidence type="ECO:0000313" key="2">
    <source>
        <dbReference type="Proteomes" id="UP001161257"/>
    </source>
</evidence>
<organism evidence="1 2">
    <name type="scientific">Pseudomonas putida</name>
    <name type="common">Arthrobacter siderocapsulatus</name>
    <dbReference type="NCBI Taxonomy" id="303"/>
    <lineage>
        <taxon>Bacteria</taxon>
        <taxon>Pseudomonadati</taxon>
        <taxon>Pseudomonadota</taxon>
        <taxon>Gammaproteobacteria</taxon>
        <taxon>Pseudomonadales</taxon>
        <taxon>Pseudomonadaceae</taxon>
        <taxon>Pseudomonas</taxon>
    </lineage>
</organism>